<protein>
    <recommendedName>
        <fullName evidence="3">Encoded protein</fullName>
    </recommendedName>
</protein>
<dbReference type="EMBL" id="MU069796">
    <property type="protein sequence ID" value="KAF5833693.1"/>
    <property type="molecule type" value="Genomic_DNA"/>
</dbReference>
<organism evidence="1 2">
    <name type="scientific">Dunaliella salina</name>
    <name type="common">Green alga</name>
    <name type="synonym">Protococcus salinus</name>
    <dbReference type="NCBI Taxonomy" id="3046"/>
    <lineage>
        <taxon>Eukaryota</taxon>
        <taxon>Viridiplantae</taxon>
        <taxon>Chlorophyta</taxon>
        <taxon>core chlorophytes</taxon>
        <taxon>Chlorophyceae</taxon>
        <taxon>CS clade</taxon>
        <taxon>Chlamydomonadales</taxon>
        <taxon>Dunaliellaceae</taxon>
        <taxon>Dunaliella</taxon>
    </lineage>
</organism>
<evidence type="ECO:0008006" key="3">
    <source>
        <dbReference type="Google" id="ProtNLM"/>
    </source>
</evidence>
<gene>
    <name evidence="1" type="ORF">DUNSADRAFT_9926</name>
</gene>
<keyword evidence="2" id="KW-1185">Reference proteome</keyword>
<evidence type="ECO:0000313" key="1">
    <source>
        <dbReference type="EMBL" id="KAF5833693.1"/>
    </source>
</evidence>
<accession>A0ABQ7GGG4</accession>
<dbReference type="Proteomes" id="UP000815325">
    <property type="component" value="Unassembled WGS sequence"/>
</dbReference>
<reference evidence="1" key="1">
    <citation type="submission" date="2017-08" db="EMBL/GenBank/DDBJ databases">
        <authorList>
            <person name="Polle J.E."/>
            <person name="Barry K."/>
            <person name="Cushman J."/>
            <person name="Schmutz J."/>
            <person name="Tran D."/>
            <person name="Hathwaick L.T."/>
            <person name="Yim W.C."/>
            <person name="Jenkins J."/>
            <person name="Mckie-Krisberg Z.M."/>
            <person name="Prochnik S."/>
            <person name="Lindquist E."/>
            <person name="Dockter R.B."/>
            <person name="Adam C."/>
            <person name="Molina H."/>
            <person name="Bunkerborg J."/>
            <person name="Jin E."/>
            <person name="Buchheim M."/>
            <person name="Magnuson J."/>
        </authorList>
    </citation>
    <scope>NUCLEOTIDE SEQUENCE</scope>
    <source>
        <strain evidence="1">CCAP 19/18</strain>
    </source>
</reference>
<comment type="caution">
    <text evidence="1">The sequence shown here is derived from an EMBL/GenBank/DDBJ whole genome shotgun (WGS) entry which is preliminary data.</text>
</comment>
<evidence type="ECO:0000313" key="2">
    <source>
        <dbReference type="Proteomes" id="UP000815325"/>
    </source>
</evidence>
<sequence>MDISAQPLHANTATATHLCKPAQGLLHELQHMRIQAACQFAVQALISIRICTMFANPCSCIHHFMQCNTICLSNYKQTQTMDSIERTRHELQCRVLSVLRV</sequence>
<name>A0ABQ7GGG4_DUNSA</name>
<proteinExistence type="predicted"/>